<feature type="compositionally biased region" description="Gly residues" evidence="7">
    <location>
        <begin position="26"/>
        <end position="36"/>
    </location>
</feature>
<dbReference type="Proteomes" id="UP000355283">
    <property type="component" value="Unassembled WGS sequence"/>
</dbReference>
<evidence type="ECO:0000259" key="8">
    <source>
        <dbReference type="SMART" id="SM00971"/>
    </source>
</evidence>
<dbReference type="Gene3D" id="2.120.10.100">
    <property type="entry name" value="Apyrase"/>
    <property type="match status" value="1"/>
</dbReference>
<evidence type="ECO:0000256" key="1">
    <source>
        <dbReference type="ARBA" id="ARBA00001913"/>
    </source>
</evidence>
<dbReference type="GO" id="GO:0005509">
    <property type="term" value="F:calcium ion binding"/>
    <property type="evidence" value="ECO:0007669"/>
    <property type="project" value="InterPro"/>
</dbReference>
<sequence length="428" mass="46302">MHVLFMTRSRGGMGKGGQEQGEPEGKGGGEGGGRGEGVWAQNPALTGKNSSSSVGSPSLLASDLAFGGVAGNSLGPVAKTLAGSSQSHASPSSVPSSPSSPSSAHFSKTLAAQQRRQKAKDQRIFKKIVDSQTTAAVPLHLGGRGREEEDVIWGEMKRDAEMECRKEPLLVSYMYCSILNHKSLEQAVAFHMATKLATPSLIGTQIESLFAQCFERMPSLLEATDKGMKLEWATVKDDKLVLGSFGKAYTAPDGTVLNSNNLWVNVLDPTGAIERQDWKDNYEKIRKALGADDPGYVIHEAACWSPLRREWIFLPRRVSSLPYDEELDEKMGSNKLVIADESFSKLQVRDVGKITPERGFSSFKFLPGSRDTVILALKSVEEAATGKQGTYITLFDIDGEVLLEETPVPGRLVCPSSISPKAQEKETP</sequence>
<protein>
    <recommendedName>
        <fullName evidence="8">Serine acetyltransferase N-terminal domain-containing protein</fullName>
    </recommendedName>
</protein>
<comment type="cofactor">
    <cofactor evidence="1 6">
        <name>Ca(2+)</name>
        <dbReference type="ChEBI" id="CHEBI:29108"/>
    </cofactor>
</comment>
<feature type="binding site" evidence="6">
    <location>
        <position position="300"/>
    </location>
    <ligand>
        <name>Ca(2+)</name>
        <dbReference type="ChEBI" id="CHEBI:29108"/>
    </ligand>
</feature>
<gene>
    <name evidence="9" type="ORF">NSK_006853</name>
</gene>
<dbReference type="GO" id="GO:0030166">
    <property type="term" value="P:proteoglycan biosynthetic process"/>
    <property type="evidence" value="ECO:0007669"/>
    <property type="project" value="TreeGrafter"/>
</dbReference>
<evidence type="ECO:0000256" key="6">
    <source>
        <dbReference type="PIRSR" id="PIRSR609283-1"/>
    </source>
</evidence>
<feature type="binding site" evidence="6">
    <location>
        <position position="361"/>
    </location>
    <ligand>
        <name>Ca(2+)</name>
        <dbReference type="ChEBI" id="CHEBI:29108"/>
    </ligand>
</feature>
<dbReference type="SUPFAM" id="SSF101887">
    <property type="entry name" value="Apyrase"/>
    <property type="match status" value="1"/>
</dbReference>
<evidence type="ECO:0000256" key="3">
    <source>
        <dbReference type="ARBA" id="ARBA00022801"/>
    </source>
</evidence>
<dbReference type="EMBL" id="SDOX01000122">
    <property type="protein sequence ID" value="TFJ81602.1"/>
    <property type="molecule type" value="Genomic_DNA"/>
</dbReference>
<organism evidence="9 10">
    <name type="scientific">Nannochloropsis salina CCMP1776</name>
    <dbReference type="NCBI Taxonomy" id="1027361"/>
    <lineage>
        <taxon>Eukaryota</taxon>
        <taxon>Sar</taxon>
        <taxon>Stramenopiles</taxon>
        <taxon>Ochrophyta</taxon>
        <taxon>Eustigmatophyceae</taxon>
        <taxon>Eustigmatales</taxon>
        <taxon>Monodopsidaceae</taxon>
        <taxon>Microchloropsis</taxon>
        <taxon>Microchloropsis salina</taxon>
    </lineage>
</organism>
<dbReference type="InterPro" id="IPR036258">
    <property type="entry name" value="Apyrase_sf"/>
</dbReference>
<evidence type="ECO:0000256" key="4">
    <source>
        <dbReference type="ARBA" id="ARBA00022837"/>
    </source>
</evidence>
<dbReference type="GO" id="GO:0006535">
    <property type="term" value="P:cysteine biosynthetic process from serine"/>
    <property type="evidence" value="ECO:0007669"/>
    <property type="project" value="InterPro"/>
</dbReference>
<dbReference type="PANTHER" id="PTHR13023:SF3">
    <property type="entry name" value="SOLUBLE CALCIUM-ACTIVATED NUCLEOTIDASE 1"/>
    <property type="match status" value="1"/>
</dbReference>
<feature type="region of interest" description="Disordered" evidence="7">
    <location>
        <begin position="81"/>
        <end position="115"/>
    </location>
</feature>
<evidence type="ECO:0000256" key="7">
    <source>
        <dbReference type="SAM" id="MobiDB-lite"/>
    </source>
</evidence>
<evidence type="ECO:0000256" key="5">
    <source>
        <dbReference type="ARBA" id="ARBA00025738"/>
    </source>
</evidence>
<dbReference type="Pfam" id="PF06079">
    <property type="entry name" value="Apyrase"/>
    <property type="match status" value="1"/>
</dbReference>
<dbReference type="InterPro" id="IPR009283">
    <property type="entry name" value="Apyrase"/>
</dbReference>
<proteinExistence type="inferred from homology"/>
<feature type="compositionally biased region" description="Low complexity" evidence="7">
    <location>
        <begin position="84"/>
        <end position="114"/>
    </location>
</feature>
<feature type="domain" description="Serine acetyltransferase N-terminal" evidence="8">
    <location>
        <begin position="152"/>
        <end position="228"/>
    </location>
</feature>
<comment type="caution">
    <text evidence="9">The sequence shown here is derived from an EMBL/GenBank/DDBJ whole genome shotgun (WGS) entry which is preliminary data.</text>
</comment>
<name>A0A4D9CQZ2_9STRA</name>
<keyword evidence="4 6" id="KW-0106">Calcium</keyword>
<dbReference type="SMART" id="SM00971">
    <property type="entry name" value="SATase_N"/>
    <property type="match status" value="1"/>
</dbReference>
<dbReference type="PANTHER" id="PTHR13023">
    <property type="entry name" value="APYRASE"/>
    <property type="match status" value="1"/>
</dbReference>
<comment type="similarity">
    <text evidence="5">Belongs to the apyrase family.</text>
</comment>
<dbReference type="AlphaFoldDB" id="A0A4D9CQZ2"/>
<evidence type="ECO:0000256" key="2">
    <source>
        <dbReference type="ARBA" id="ARBA00022723"/>
    </source>
</evidence>
<dbReference type="InterPro" id="IPR010493">
    <property type="entry name" value="Ser_AcTrfase_N"/>
</dbReference>
<keyword evidence="3" id="KW-0378">Hydrolase</keyword>
<evidence type="ECO:0000313" key="9">
    <source>
        <dbReference type="EMBL" id="TFJ81602.1"/>
    </source>
</evidence>
<dbReference type="GO" id="GO:0009001">
    <property type="term" value="F:serine O-acetyltransferase activity"/>
    <property type="evidence" value="ECO:0007669"/>
    <property type="project" value="InterPro"/>
</dbReference>
<reference evidence="9 10" key="1">
    <citation type="submission" date="2019-01" db="EMBL/GenBank/DDBJ databases">
        <title>Nuclear Genome Assembly of the Microalgal Biofuel strain Nannochloropsis salina CCMP1776.</title>
        <authorList>
            <person name="Hovde B."/>
        </authorList>
    </citation>
    <scope>NUCLEOTIDE SEQUENCE [LARGE SCALE GENOMIC DNA]</scope>
    <source>
        <strain evidence="9 10">CCMP1776</strain>
    </source>
</reference>
<feature type="region of interest" description="Disordered" evidence="7">
    <location>
        <begin position="1"/>
        <end position="58"/>
    </location>
</feature>
<dbReference type="GO" id="GO:0045134">
    <property type="term" value="F:UDP phosphatase activity"/>
    <property type="evidence" value="ECO:0007669"/>
    <property type="project" value="TreeGrafter"/>
</dbReference>
<accession>A0A4D9CQZ2</accession>
<feature type="binding site" evidence="6">
    <location>
        <position position="231"/>
    </location>
    <ligand>
        <name>Ca(2+)</name>
        <dbReference type="ChEBI" id="CHEBI:29108"/>
    </ligand>
</feature>
<dbReference type="GO" id="GO:0004382">
    <property type="term" value="F:GDP phosphatase activity"/>
    <property type="evidence" value="ECO:0007669"/>
    <property type="project" value="TreeGrafter"/>
</dbReference>
<dbReference type="GO" id="GO:0005737">
    <property type="term" value="C:cytoplasm"/>
    <property type="evidence" value="ECO:0007669"/>
    <property type="project" value="InterPro"/>
</dbReference>
<keyword evidence="2 6" id="KW-0479">Metal-binding</keyword>
<keyword evidence="10" id="KW-1185">Reference proteome</keyword>
<evidence type="ECO:0000313" key="10">
    <source>
        <dbReference type="Proteomes" id="UP000355283"/>
    </source>
</evidence>
<dbReference type="OrthoDB" id="25028at2759"/>